<dbReference type="KEGG" id="bpa:BPP4111"/>
<evidence type="ECO:0000256" key="8">
    <source>
        <dbReference type="SAM" id="Phobius"/>
    </source>
</evidence>
<dbReference type="PANTHER" id="PTHR40942:SF4">
    <property type="entry name" value="CYTOCHROME C5"/>
    <property type="match status" value="1"/>
</dbReference>
<evidence type="ECO:0000313" key="10">
    <source>
        <dbReference type="EMBL" id="CAE39391.1"/>
    </source>
</evidence>
<evidence type="ECO:0000256" key="4">
    <source>
        <dbReference type="ARBA" id="ARBA00022982"/>
    </source>
</evidence>
<dbReference type="GO" id="GO:0005506">
    <property type="term" value="F:iron ion binding"/>
    <property type="evidence" value="ECO:0007669"/>
    <property type="project" value="InterPro"/>
</dbReference>
<evidence type="ECO:0000256" key="7">
    <source>
        <dbReference type="SAM" id="MobiDB-lite"/>
    </source>
</evidence>
<dbReference type="SUPFAM" id="SSF46626">
    <property type="entry name" value="Cytochrome c"/>
    <property type="match status" value="2"/>
</dbReference>
<evidence type="ECO:0000256" key="5">
    <source>
        <dbReference type="ARBA" id="ARBA00023004"/>
    </source>
</evidence>
<dbReference type="InterPro" id="IPR036909">
    <property type="entry name" value="Cyt_c-like_dom_sf"/>
</dbReference>
<evidence type="ECO:0000313" key="11">
    <source>
        <dbReference type="Proteomes" id="UP000001421"/>
    </source>
</evidence>
<keyword evidence="8" id="KW-0812">Transmembrane</keyword>
<dbReference type="Proteomes" id="UP000001421">
    <property type="component" value="Chromosome"/>
</dbReference>
<feature type="compositionally biased region" description="Low complexity" evidence="7">
    <location>
        <begin position="198"/>
        <end position="215"/>
    </location>
</feature>
<keyword evidence="8" id="KW-0472">Membrane</keyword>
<accession>Q7W3D2</accession>
<keyword evidence="8" id="KW-1133">Transmembrane helix</keyword>
<sequence length="334" mass="33750">MRGARLRCALLCSDWIVSCRLLGVPRYPDSQDLVMSNEQEHIEEHVSPIKTPKQLITTVVLAFVVPIIIIMLVNVVTSGTKVGAGSDTLGEEAVAKRIAPVAGFELVDANAPKVHKTGEQVFTAVCTACHTAGVAGAPKMGDNAAWAPFIKAGYDAMLNVALHGKGGMPAKGGNPALSDYEVARAVVYMANQSGGSLPEPAAPAEEGAKPAEAAAPAAAAAPAPAPAAPAAAAPAPAAAAAAAPAAPAEQQAAVNPAGEKLYKATCFACHATGVANAPKFGDKAAWAPYIQTGMDAMLKVAMQGKGAMPPKGGAATASEDDIRAAIEYMVNAAK</sequence>
<dbReference type="PROSITE" id="PS51007">
    <property type="entry name" value="CYTC"/>
    <property type="match status" value="2"/>
</dbReference>
<dbReference type="GO" id="GO:0020037">
    <property type="term" value="F:heme binding"/>
    <property type="evidence" value="ECO:0007669"/>
    <property type="project" value="InterPro"/>
</dbReference>
<dbReference type="Gene3D" id="1.10.760.10">
    <property type="entry name" value="Cytochrome c-like domain"/>
    <property type="match status" value="2"/>
</dbReference>
<keyword evidence="2 6" id="KW-0349">Heme</keyword>
<evidence type="ECO:0000256" key="6">
    <source>
        <dbReference type="PROSITE-ProRule" id="PRU00433"/>
    </source>
</evidence>
<feature type="region of interest" description="Disordered" evidence="7">
    <location>
        <begin position="195"/>
        <end position="215"/>
    </location>
</feature>
<evidence type="ECO:0000256" key="1">
    <source>
        <dbReference type="ARBA" id="ARBA00022448"/>
    </source>
</evidence>
<name>Q7W3D2_BORPA</name>
<reference evidence="10 11" key="1">
    <citation type="journal article" date="2003" name="Nat. Genet.">
        <title>Comparative analysis of the genome sequences of Bordetella pertussis, Bordetella parapertussis and Bordetella bronchiseptica.</title>
        <authorList>
            <person name="Parkhill J."/>
            <person name="Sebaihia M."/>
            <person name="Preston A."/>
            <person name="Murphy L.D."/>
            <person name="Thomson N.R."/>
            <person name="Harris D.E."/>
            <person name="Holden M.T.G."/>
            <person name="Churcher C.M."/>
            <person name="Bentley S.D."/>
            <person name="Mungall K.L."/>
            <person name="Cerdeno-Tarraga A.-M."/>
            <person name="Temple L."/>
            <person name="James K.D."/>
            <person name="Harris B."/>
            <person name="Quail M.A."/>
            <person name="Achtman M."/>
            <person name="Atkin R."/>
            <person name="Baker S."/>
            <person name="Basham D."/>
            <person name="Bason N."/>
            <person name="Cherevach I."/>
            <person name="Chillingworth T."/>
            <person name="Collins M."/>
            <person name="Cronin A."/>
            <person name="Davis P."/>
            <person name="Doggett J."/>
            <person name="Feltwell T."/>
            <person name="Goble A."/>
            <person name="Hamlin N."/>
            <person name="Hauser H."/>
            <person name="Holroyd S."/>
            <person name="Jagels K."/>
            <person name="Leather S."/>
            <person name="Moule S."/>
            <person name="Norberczak H."/>
            <person name="O'Neil S."/>
            <person name="Ormond D."/>
            <person name="Price C."/>
            <person name="Rabbinowitsch E."/>
            <person name="Rutter S."/>
            <person name="Sanders M."/>
            <person name="Saunders D."/>
            <person name="Seeger K."/>
            <person name="Sharp S."/>
            <person name="Simmonds M."/>
            <person name="Skelton J."/>
            <person name="Squares R."/>
            <person name="Squares S."/>
            <person name="Stevens K."/>
            <person name="Unwin L."/>
            <person name="Whitehead S."/>
            <person name="Barrell B.G."/>
            <person name="Maskell D.J."/>
        </authorList>
    </citation>
    <scope>NUCLEOTIDE SEQUENCE [LARGE SCALE GENOMIC DNA]</scope>
    <source>
        <strain evidence="10 11">12822 / ATCC BAA-587 / NCTC 13253</strain>
    </source>
</reference>
<keyword evidence="4" id="KW-0249">Electron transport</keyword>
<dbReference type="GO" id="GO:0009055">
    <property type="term" value="F:electron transfer activity"/>
    <property type="evidence" value="ECO:0007669"/>
    <property type="project" value="InterPro"/>
</dbReference>
<protein>
    <submittedName>
        <fullName evidence="10">Cytochrome c</fullName>
    </submittedName>
</protein>
<feature type="domain" description="Cytochrome c" evidence="9">
    <location>
        <begin position="253"/>
        <end position="333"/>
    </location>
</feature>
<gene>
    <name evidence="10" type="ordered locus">BPP4111</name>
</gene>
<feature type="transmembrane region" description="Helical" evidence="8">
    <location>
        <begin position="55"/>
        <end position="76"/>
    </location>
</feature>
<dbReference type="InterPro" id="IPR009056">
    <property type="entry name" value="Cyt_c-like_dom"/>
</dbReference>
<dbReference type="AlphaFoldDB" id="Q7W3D2"/>
<keyword evidence="1" id="KW-0813">Transport</keyword>
<dbReference type="PANTHER" id="PTHR40942">
    <property type="match status" value="1"/>
</dbReference>
<dbReference type="HOGENOM" id="CLU_082349_1_0_4"/>
<evidence type="ECO:0000256" key="3">
    <source>
        <dbReference type="ARBA" id="ARBA00022723"/>
    </source>
</evidence>
<evidence type="ECO:0000256" key="2">
    <source>
        <dbReference type="ARBA" id="ARBA00022617"/>
    </source>
</evidence>
<evidence type="ECO:0000259" key="9">
    <source>
        <dbReference type="PROSITE" id="PS51007"/>
    </source>
</evidence>
<organism evidence="10 11">
    <name type="scientific">Bordetella parapertussis (strain 12822 / ATCC BAA-587 / NCTC 13253)</name>
    <dbReference type="NCBI Taxonomy" id="257311"/>
    <lineage>
        <taxon>Bacteria</taxon>
        <taxon>Pseudomonadati</taxon>
        <taxon>Pseudomonadota</taxon>
        <taxon>Betaproteobacteria</taxon>
        <taxon>Burkholderiales</taxon>
        <taxon>Alcaligenaceae</taxon>
        <taxon>Bordetella</taxon>
    </lineage>
</organism>
<feature type="domain" description="Cytochrome c" evidence="9">
    <location>
        <begin position="113"/>
        <end position="193"/>
    </location>
</feature>
<dbReference type="PRINTS" id="PR00607">
    <property type="entry name" value="CYTCHROMECIE"/>
</dbReference>
<dbReference type="EMBL" id="BX640435">
    <property type="protein sequence ID" value="CAE39391.1"/>
    <property type="molecule type" value="Genomic_DNA"/>
</dbReference>
<keyword evidence="3 6" id="KW-0479">Metal-binding</keyword>
<keyword evidence="5 6" id="KW-0408">Iron</keyword>
<dbReference type="Pfam" id="PF13442">
    <property type="entry name" value="Cytochrome_CBB3"/>
    <property type="match status" value="2"/>
</dbReference>
<proteinExistence type="predicted"/>
<dbReference type="InterPro" id="IPR002323">
    <property type="entry name" value="Cyt_CIE"/>
</dbReference>